<dbReference type="SUPFAM" id="SSF53790">
    <property type="entry name" value="Tetrapyrrole methylase"/>
    <property type="match status" value="1"/>
</dbReference>
<feature type="non-terminal residue" evidence="7">
    <location>
        <position position="1"/>
    </location>
</feature>
<proteinExistence type="predicted"/>
<keyword evidence="4" id="KW-0808">Transferase</keyword>
<dbReference type="InterPro" id="IPR050714">
    <property type="entry name" value="Cobalamin_biosynth_MTase"/>
</dbReference>
<reference evidence="7 8" key="1">
    <citation type="submission" date="2024-09" db="EMBL/GenBank/DDBJ databases">
        <authorList>
            <person name="Sun Q."/>
            <person name="Mori K."/>
        </authorList>
    </citation>
    <scope>NUCLEOTIDE SEQUENCE [LARGE SCALE GENOMIC DNA]</scope>
    <source>
        <strain evidence="7 8">JCM 15389</strain>
    </source>
</reference>
<dbReference type="RefSeq" id="WP_377790915.1">
    <property type="nucleotide sequence ID" value="NZ_JBHLYQ010000306.1"/>
</dbReference>
<dbReference type="PANTHER" id="PTHR43182">
    <property type="entry name" value="COBALT-PRECORRIN-6B C(15)-METHYLTRANSFERASE (DECARBOXYLATING)"/>
    <property type="match status" value="1"/>
</dbReference>
<evidence type="ECO:0000313" key="7">
    <source>
        <dbReference type="EMBL" id="MFC0083172.1"/>
    </source>
</evidence>
<comment type="caution">
    <text evidence="7">The sequence shown here is derived from an EMBL/GenBank/DDBJ whole genome shotgun (WGS) entry which is preliminary data.</text>
</comment>
<dbReference type="InterPro" id="IPR012818">
    <property type="entry name" value="CbiE"/>
</dbReference>
<evidence type="ECO:0000256" key="2">
    <source>
        <dbReference type="ARBA" id="ARBA00022573"/>
    </source>
</evidence>
<dbReference type="Gene3D" id="3.40.50.150">
    <property type="entry name" value="Vaccinia Virus protein VP39"/>
    <property type="match status" value="1"/>
</dbReference>
<dbReference type="CDD" id="cd11644">
    <property type="entry name" value="Precorrin-6Y-MT"/>
    <property type="match status" value="1"/>
</dbReference>
<evidence type="ECO:0000256" key="3">
    <source>
        <dbReference type="ARBA" id="ARBA00022603"/>
    </source>
</evidence>
<keyword evidence="5" id="KW-0949">S-adenosyl-L-methionine</keyword>
<dbReference type="PANTHER" id="PTHR43182:SF1">
    <property type="entry name" value="COBALT-PRECORRIN-7 C(5)-METHYLTRANSFERASE"/>
    <property type="match status" value="1"/>
</dbReference>
<dbReference type="EMBL" id="JBHLYQ010000306">
    <property type="protein sequence ID" value="MFC0083172.1"/>
    <property type="molecule type" value="Genomic_DNA"/>
</dbReference>
<name>A0ABV6CA91_9ACTN</name>
<accession>A0ABV6CA91</accession>
<dbReference type="NCBIfam" id="TIGR02467">
    <property type="entry name" value="CbiE"/>
    <property type="match status" value="1"/>
</dbReference>
<evidence type="ECO:0000259" key="6">
    <source>
        <dbReference type="Pfam" id="PF00590"/>
    </source>
</evidence>
<protein>
    <submittedName>
        <fullName evidence="7">Precorrin-6y C5,15-methyltransferase (Decarboxylating) subunit CbiE</fullName>
    </submittedName>
</protein>
<keyword evidence="2" id="KW-0169">Cobalamin biosynthesis</keyword>
<dbReference type="Proteomes" id="UP001589788">
    <property type="component" value="Unassembled WGS sequence"/>
</dbReference>
<evidence type="ECO:0000313" key="8">
    <source>
        <dbReference type="Proteomes" id="UP001589788"/>
    </source>
</evidence>
<dbReference type="InterPro" id="IPR035996">
    <property type="entry name" value="4pyrrol_Methylase_sf"/>
</dbReference>
<dbReference type="Pfam" id="PF00590">
    <property type="entry name" value="TP_methylase"/>
    <property type="match status" value="1"/>
</dbReference>
<keyword evidence="8" id="KW-1185">Reference proteome</keyword>
<evidence type="ECO:0000256" key="1">
    <source>
        <dbReference type="ARBA" id="ARBA00004953"/>
    </source>
</evidence>
<evidence type="ECO:0000256" key="5">
    <source>
        <dbReference type="ARBA" id="ARBA00022691"/>
    </source>
</evidence>
<evidence type="ECO:0000256" key="4">
    <source>
        <dbReference type="ARBA" id="ARBA00022679"/>
    </source>
</evidence>
<comment type="pathway">
    <text evidence="1">Cofactor biosynthesis; adenosylcobalamin biosynthesis.</text>
</comment>
<gene>
    <name evidence="7" type="primary">cbiE</name>
    <name evidence="7" type="ORF">ACFFRE_13640</name>
</gene>
<sequence>RVLDRQRLRIVPAPSAVAVAFARLGLPWDDAVVASAHGRPLADAVRAVRLARKAAVLTSPEHPAQAVGQALVEAGLSMDLVAVCSRLGCEDERVIELDLAQLAHGRFDPLSVVVLVGPGGLQSVGWGTGPAGAAGGSLERSRTLAWGLPESAFAHRGGMVTKSEVRSVVLGKLALPAAGVLWDLGAGSGSVAVEAALVSPGLTVFAVEQDPEAAARVAENATTMAAGV</sequence>
<dbReference type="Gene3D" id="3.30.950.10">
    <property type="entry name" value="Methyltransferase, Cobalt-precorrin-4 Transmethylase, Domain 2"/>
    <property type="match status" value="1"/>
</dbReference>
<feature type="non-terminal residue" evidence="7">
    <location>
        <position position="228"/>
    </location>
</feature>
<feature type="domain" description="Tetrapyrrole methylase" evidence="6">
    <location>
        <begin position="8"/>
        <end position="102"/>
    </location>
</feature>
<dbReference type="InterPro" id="IPR029063">
    <property type="entry name" value="SAM-dependent_MTases_sf"/>
</dbReference>
<organism evidence="7 8">
    <name type="scientific">Aciditerrimonas ferrireducens</name>
    <dbReference type="NCBI Taxonomy" id="667306"/>
    <lineage>
        <taxon>Bacteria</taxon>
        <taxon>Bacillati</taxon>
        <taxon>Actinomycetota</taxon>
        <taxon>Acidimicrobiia</taxon>
        <taxon>Acidimicrobiales</taxon>
        <taxon>Acidimicrobiaceae</taxon>
        <taxon>Aciditerrimonas</taxon>
    </lineage>
</organism>
<keyword evidence="3" id="KW-0489">Methyltransferase</keyword>
<dbReference type="InterPro" id="IPR000878">
    <property type="entry name" value="4pyrrol_Mease"/>
</dbReference>
<dbReference type="SUPFAM" id="SSF53335">
    <property type="entry name" value="S-adenosyl-L-methionine-dependent methyltransferases"/>
    <property type="match status" value="1"/>
</dbReference>
<dbReference type="InterPro" id="IPR014776">
    <property type="entry name" value="4pyrrole_Mease_sub2"/>
</dbReference>